<dbReference type="InterPro" id="IPR029039">
    <property type="entry name" value="Flavoprotein-like_sf"/>
</dbReference>
<gene>
    <name evidence="2" type="ORF">TRITD_6Bv1G047630</name>
</gene>
<keyword evidence="1" id="KW-0732">Signal</keyword>
<feature type="chain" id="PRO_5040350294" evidence="1">
    <location>
        <begin position="17"/>
        <end position="95"/>
    </location>
</feature>
<name>A0A9R0YI04_TRITD</name>
<dbReference type="AlphaFoldDB" id="A0A9R0YI04"/>
<reference evidence="2 3" key="1">
    <citation type="submission" date="2017-09" db="EMBL/GenBank/DDBJ databases">
        <authorList>
            <consortium name="International Durum Wheat Genome Sequencing Consortium (IDWGSC)"/>
            <person name="Milanesi L."/>
        </authorList>
    </citation>
    <scope>NUCLEOTIDE SEQUENCE [LARGE SCALE GENOMIC DNA]</scope>
    <source>
        <strain evidence="3">cv. Svevo</strain>
    </source>
</reference>
<evidence type="ECO:0000313" key="3">
    <source>
        <dbReference type="Proteomes" id="UP000324705"/>
    </source>
</evidence>
<organism evidence="2 3">
    <name type="scientific">Triticum turgidum subsp. durum</name>
    <name type="common">Durum wheat</name>
    <name type="synonym">Triticum durum</name>
    <dbReference type="NCBI Taxonomy" id="4567"/>
    <lineage>
        <taxon>Eukaryota</taxon>
        <taxon>Viridiplantae</taxon>
        <taxon>Streptophyta</taxon>
        <taxon>Embryophyta</taxon>
        <taxon>Tracheophyta</taxon>
        <taxon>Spermatophyta</taxon>
        <taxon>Magnoliopsida</taxon>
        <taxon>Liliopsida</taxon>
        <taxon>Poales</taxon>
        <taxon>Poaceae</taxon>
        <taxon>BOP clade</taxon>
        <taxon>Pooideae</taxon>
        <taxon>Triticodae</taxon>
        <taxon>Triticeae</taxon>
        <taxon>Triticinae</taxon>
        <taxon>Triticum</taxon>
    </lineage>
</organism>
<protein>
    <submittedName>
        <fullName evidence="2">Uncharacterized protein</fullName>
    </submittedName>
</protein>
<dbReference type="Proteomes" id="UP000324705">
    <property type="component" value="Chromosome 6B"/>
</dbReference>
<evidence type="ECO:0000256" key="1">
    <source>
        <dbReference type="SAM" id="SignalP"/>
    </source>
</evidence>
<sequence length="95" mass="10881">MMLIDLLCMHVLQVAAKKLRTRLSQLGAKSIMVIGLGDDQDSSGYEKALGPWLLSFWKSLNRTNPSLLPRIQARPRCVRAHQRLYHKHSEKRGFP</sequence>
<keyword evidence="3" id="KW-1185">Reference proteome</keyword>
<dbReference type="Gramene" id="TRITD6Bv1G047630.1">
    <property type="protein sequence ID" value="TRITD6Bv1G047630.1"/>
    <property type="gene ID" value="TRITD6Bv1G047630"/>
</dbReference>
<proteinExistence type="predicted"/>
<evidence type="ECO:0000313" key="2">
    <source>
        <dbReference type="EMBL" id="VAI55173.1"/>
    </source>
</evidence>
<dbReference type="SUPFAM" id="SSF52218">
    <property type="entry name" value="Flavoproteins"/>
    <property type="match status" value="1"/>
</dbReference>
<accession>A0A9R0YI04</accession>
<dbReference type="EMBL" id="LT934122">
    <property type="protein sequence ID" value="VAI55173.1"/>
    <property type="molecule type" value="Genomic_DNA"/>
</dbReference>
<feature type="signal peptide" evidence="1">
    <location>
        <begin position="1"/>
        <end position="16"/>
    </location>
</feature>
<dbReference type="Gene3D" id="3.40.50.360">
    <property type="match status" value="1"/>
</dbReference>